<dbReference type="SUPFAM" id="SSF53474">
    <property type="entry name" value="alpha/beta-Hydrolases"/>
    <property type="match status" value="1"/>
</dbReference>
<sequence length="275" mass="30152">MAELSLEDGTLWYDTHGDGSPLVFVHGGWQNGRAWGPQVDRFESTHQPVTLDVRGHGNTGATDTDEYSINLFTDDLEELLDHLGLEAPVLCGLSLGSMVVQNYLDRHPDRAAGAILGGAVRSMPPVELPMGTKSFLSPMPALSASLSMTGPEATFRSMLTSIQATTGQQWLSVDSEVRSMAMDAVSEVDDDEYRKIFDALYQFDPPELTHVETPTLVVHGDQEAPPVKRQARAIASEVDDGAWLELADSGHLVNQDRPAAFNEAMTQFLERRVWD</sequence>
<dbReference type="Gene3D" id="3.40.50.1820">
    <property type="entry name" value="alpha/beta hydrolase"/>
    <property type="match status" value="1"/>
</dbReference>
<evidence type="ECO:0000313" key="3">
    <source>
        <dbReference type="Proteomes" id="UP000011688"/>
    </source>
</evidence>
<dbReference type="PATRIC" id="fig|1227497.3.peg.2286"/>
<dbReference type="Proteomes" id="UP000011688">
    <property type="component" value="Unassembled WGS sequence"/>
</dbReference>
<dbReference type="STRING" id="1227497.C491_11079"/>
<dbReference type="InterPro" id="IPR000073">
    <property type="entry name" value="AB_hydrolase_1"/>
</dbReference>
<organism evidence="2 3">
    <name type="scientific">Natronococcus amylolyticus DSM 10524</name>
    <dbReference type="NCBI Taxonomy" id="1227497"/>
    <lineage>
        <taxon>Archaea</taxon>
        <taxon>Methanobacteriati</taxon>
        <taxon>Methanobacteriota</taxon>
        <taxon>Stenosarchaea group</taxon>
        <taxon>Halobacteria</taxon>
        <taxon>Halobacteriales</taxon>
        <taxon>Natrialbaceae</taxon>
        <taxon>Natronococcus</taxon>
    </lineage>
</organism>
<dbReference type="EMBL" id="AOIB01000024">
    <property type="protein sequence ID" value="ELY57324.1"/>
    <property type="molecule type" value="Genomic_DNA"/>
</dbReference>
<name>L9X691_9EURY</name>
<gene>
    <name evidence="2" type="ORF">C491_11079</name>
</gene>
<dbReference type="InterPro" id="IPR050228">
    <property type="entry name" value="Carboxylesterase_BioH"/>
</dbReference>
<keyword evidence="3" id="KW-1185">Reference proteome</keyword>
<dbReference type="eggNOG" id="arCOG01648">
    <property type="taxonomic scope" value="Archaea"/>
</dbReference>
<dbReference type="RefSeq" id="WP_005556154.1">
    <property type="nucleotide sequence ID" value="NZ_AOIB01000024.1"/>
</dbReference>
<dbReference type="InterPro" id="IPR029058">
    <property type="entry name" value="AB_hydrolase_fold"/>
</dbReference>
<dbReference type="GO" id="GO:0016787">
    <property type="term" value="F:hydrolase activity"/>
    <property type="evidence" value="ECO:0007669"/>
    <property type="project" value="UniProtKB-KW"/>
</dbReference>
<proteinExistence type="predicted"/>
<keyword evidence="2" id="KW-0378">Hydrolase</keyword>
<evidence type="ECO:0000259" key="1">
    <source>
        <dbReference type="Pfam" id="PF12697"/>
    </source>
</evidence>
<evidence type="ECO:0000313" key="2">
    <source>
        <dbReference type="EMBL" id="ELY57324.1"/>
    </source>
</evidence>
<reference evidence="2 3" key="1">
    <citation type="journal article" date="2014" name="PLoS Genet.">
        <title>Phylogenetically driven sequencing of extremely halophilic archaea reveals strategies for static and dynamic osmo-response.</title>
        <authorList>
            <person name="Becker E.A."/>
            <person name="Seitzer P.M."/>
            <person name="Tritt A."/>
            <person name="Larsen D."/>
            <person name="Krusor M."/>
            <person name="Yao A.I."/>
            <person name="Wu D."/>
            <person name="Madern D."/>
            <person name="Eisen J.A."/>
            <person name="Darling A.E."/>
            <person name="Facciotti M.T."/>
        </authorList>
    </citation>
    <scope>NUCLEOTIDE SEQUENCE [LARGE SCALE GENOMIC DNA]</scope>
    <source>
        <strain evidence="2 3">DSM 10524</strain>
    </source>
</reference>
<dbReference type="PANTHER" id="PTHR43194:SF2">
    <property type="entry name" value="PEROXISOMAL MEMBRANE PROTEIN LPX1"/>
    <property type="match status" value="1"/>
</dbReference>
<dbReference type="Pfam" id="PF12697">
    <property type="entry name" value="Abhydrolase_6"/>
    <property type="match status" value="1"/>
</dbReference>
<dbReference type="OrthoDB" id="7466at2157"/>
<accession>L9X691</accession>
<comment type="caution">
    <text evidence="2">The sequence shown here is derived from an EMBL/GenBank/DDBJ whole genome shotgun (WGS) entry which is preliminary data.</text>
</comment>
<feature type="domain" description="AB hydrolase-1" evidence="1">
    <location>
        <begin position="22"/>
        <end position="264"/>
    </location>
</feature>
<dbReference type="PANTHER" id="PTHR43194">
    <property type="entry name" value="HYDROLASE ALPHA/BETA FOLD FAMILY"/>
    <property type="match status" value="1"/>
</dbReference>
<dbReference type="AlphaFoldDB" id="L9X691"/>
<protein>
    <submittedName>
        <fullName evidence="2">Alpha/beta hydrolase fold protein</fullName>
    </submittedName>
</protein>